<feature type="compositionally biased region" description="Basic and acidic residues" evidence="4">
    <location>
        <begin position="1739"/>
        <end position="1750"/>
    </location>
</feature>
<dbReference type="InterPro" id="IPR043502">
    <property type="entry name" value="DNA/RNA_pol_sf"/>
</dbReference>
<reference evidence="7 8" key="1">
    <citation type="submission" date="2015-05" db="EMBL/GenBank/DDBJ databases">
        <title>Evolution of Trichinella species and genotypes.</title>
        <authorList>
            <person name="Korhonen P.K."/>
            <person name="Edoardo P."/>
            <person name="Giuseppe L.R."/>
            <person name="Gasser R.B."/>
        </authorList>
    </citation>
    <scope>NUCLEOTIDE SEQUENCE [LARGE SCALE GENOMIC DNA]</scope>
    <source>
        <strain evidence="7">ISS10</strain>
    </source>
</reference>
<feature type="compositionally biased region" description="Basic and acidic residues" evidence="4">
    <location>
        <begin position="24"/>
        <end position="35"/>
    </location>
</feature>
<dbReference type="EMBL" id="JYDW01000310">
    <property type="protein sequence ID" value="KRZ49481.1"/>
    <property type="molecule type" value="Genomic_DNA"/>
</dbReference>
<evidence type="ECO:0000256" key="4">
    <source>
        <dbReference type="SAM" id="MobiDB-lite"/>
    </source>
</evidence>
<evidence type="ECO:0000256" key="2">
    <source>
        <dbReference type="ARBA" id="ARBA00022670"/>
    </source>
</evidence>
<feature type="compositionally biased region" description="Basic and acidic residues" evidence="4">
    <location>
        <begin position="97"/>
        <end position="106"/>
    </location>
</feature>
<dbReference type="SUPFAM" id="SSF54001">
    <property type="entry name" value="Cysteine proteinases"/>
    <property type="match status" value="1"/>
</dbReference>
<feature type="compositionally biased region" description="Low complexity" evidence="4">
    <location>
        <begin position="1892"/>
        <end position="1901"/>
    </location>
</feature>
<dbReference type="SUPFAM" id="SSF56672">
    <property type="entry name" value="DNA/RNA polymerases"/>
    <property type="match status" value="1"/>
</dbReference>
<feature type="region of interest" description="Disordered" evidence="4">
    <location>
        <begin position="1"/>
        <end position="48"/>
    </location>
</feature>
<keyword evidence="2" id="KW-0645">Protease</keyword>
<feature type="compositionally biased region" description="Low complexity" evidence="4">
    <location>
        <begin position="70"/>
        <end position="79"/>
    </location>
</feature>
<gene>
    <name evidence="7" type="primary">pol</name>
    <name evidence="7" type="ORF">T02_2278</name>
</gene>
<feature type="compositionally biased region" description="Basic and acidic residues" evidence="4">
    <location>
        <begin position="1916"/>
        <end position="1926"/>
    </location>
</feature>
<feature type="compositionally biased region" description="Polar residues" evidence="4">
    <location>
        <begin position="1822"/>
        <end position="1838"/>
    </location>
</feature>
<feature type="region of interest" description="Disordered" evidence="4">
    <location>
        <begin position="1599"/>
        <end position="1693"/>
    </location>
</feature>
<feature type="domain" description="Reverse transcriptase" evidence="6">
    <location>
        <begin position="842"/>
        <end position="1124"/>
    </location>
</feature>
<comment type="caution">
    <text evidence="7">The sequence shown here is derived from an EMBL/GenBank/DDBJ whole genome shotgun (WGS) entry which is preliminary data.</text>
</comment>
<evidence type="ECO:0000259" key="5">
    <source>
        <dbReference type="PROSITE" id="PS50600"/>
    </source>
</evidence>
<feature type="compositionally biased region" description="Low complexity" evidence="4">
    <location>
        <begin position="147"/>
        <end position="165"/>
    </location>
</feature>
<feature type="domain" description="Ubiquitin-like protease family profile" evidence="5">
    <location>
        <begin position="450"/>
        <end position="606"/>
    </location>
</feature>
<comment type="similarity">
    <text evidence="1">Belongs to the peptidase C48 family.</text>
</comment>
<feature type="compositionally biased region" description="Basic and acidic residues" evidence="4">
    <location>
        <begin position="1812"/>
        <end position="1821"/>
    </location>
</feature>
<dbReference type="Proteomes" id="UP000054721">
    <property type="component" value="Unassembled WGS sequence"/>
</dbReference>
<evidence type="ECO:0000256" key="1">
    <source>
        <dbReference type="ARBA" id="ARBA00005234"/>
    </source>
</evidence>
<dbReference type="PROSITE" id="PS50878">
    <property type="entry name" value="RT_POL"/>
    <property type="match status" value="1"/>
</dbReference>
<feature type="region of interest" description="Disordered" evidence="4">
    <location>
        <begin position="688"/>
        <end position="722"/>
    </location>
</feature>
<feature type="non-terminal residue" evidence="7">
    <location>
        <position position="1"/>
    </location>
</feature>
<feature type="region of interest" description="Disordered" evidence="4">
    <location>
        <begin position="63"/>
        <end position="196"/>
    </location>
</feature>
<sequence length="1926" mass="213369">MPSGKTPALKSGRRRGNEVINEGQTERMERRRGSRDSASATDLGMRMVTRGRKKLMEALVREAVHHEEPSTSTVVVDVVKPTKKTTGRTARRTRRAPSGDEERHESGQSGATCGQADSYSGNAVTDRAEAKSRRSPNIAGQPNVKASTPSPRTRKPTTSSSPRTPKLSKRGARSKIPSTPDTPSTSGGSGKQRVLVSPLLRTEKLPDLEVLQRTEEQVTVRATFPIAQAVICPLGCEKPYTAVRPDGQFAHQTLTRHFMRVHNCHSVQWHYRCRNCNTDFLPADHRYPLRVVNTHVRSCVSRWEITRKLGESEDLHGVRCDLCDYVGVSKRAVGMHRRRHANENIMQNTGTAAQIEALSKQVGEIRVAGDYSQFKFGKRVRQYVAPTQRRDGLDDEDVREAEEEEVPAEPRTILGEPSTATAIGAEEISATGPVRADTAAQQMICRIGQWCVWPQDYHSIPAPQCWTDTLMDLMIEQIVLQRYPDGAGVSVMSCSAVSAALHHEISAEFAAQVMSSHDASLYHIIPVNVCNHWQMIVLDVAERVVHYYCSLREHNTVVLSSLLSLVELSGKHTGCTSWKIETHDGAPVQTNAFDCGPFSCLFLKHLLHGIDMNFSDRESAALRTDLKFMIDAVTTPVVPATDKRKQSDGSPAQLTQFQQKFLSASDNWQSADVDLQAVYDEMVESIVSGHNEPSSRNASRLQKKSPGKGGKGQVRRRSAVTRDPAWLKSASAVQKAFNSAPARTVNAILRRPNACPSFTATQVADHYFNLRPAVTSLAPEVIDILPPPATDHSMLVAELSESEVWEKMQKAPNSAPGADRITIRMVRVADPGALVLTRFYRVCLARKWVPLQWKQSVCKLLYKDGDKERLANWRPIALEPVLQRVLSAVVASRVTNWARANGLISLEAQKGFQPADGTSEHNFVMEVAIQEARRTNAQLAISWLDISNAFGTVSHEVLFSLLDRYGLDPVFTAFIKNLYKDATIVVKGANGTHVTARWSVGVRQGDPCSGILFCLFVEPLLRSVLPVLPCEAETTAVNVFGQPITALAYADDIALFAPSIGVMQQQLCKIQGMASAMGFRFNPKKCASLYLNRAVVNAATFTISGEEIPALVHGDTFRYLGVAAGLGKPQTPFSLLRENLREAELIFRSKLAPWQKMDAYRTYVLPRLTFQLMIAKFNNIKQSAGQYDRAILRLVKRCFQLPVETSTDFIRAPRQCGGLGVPSLRELYATAKVSRALKMLWSPCRVVSSLAASQLQRVASAYFAKRLSDVEAADLSTFMNAARSTPLDRSGYPTCLWMDARKQMSYLTKVAGVDCYFLVGEAGTSFFIRNGLGQTVSVLSPLRKNKVMSVLGGAIQTRHLDAWLQCKRQGKTASCVVLDRSSSRFITTGRYTSFAAMRFALPARLDLLPCRARSSMRSYQNCRRCGYDRETLPHILQHCRQFSAPAYQARHDAVQGRLETVMRRRFPSLRVNRALPEIGSSKRPDLVVVDEEKRFVILLDVAIVFENTAAAFVDARTRKWAHYEKEILAYRLRGYSVTYDAIVVGALGTWDPKNDAILKRIGVVSQRYLRLMKVLVVSEMLEHSSRIYRRHLGLRDLLPDTGAKRRPVGTTETDPPGGDLRQKKRNSISARASGGKCLERRFTSPVGTPSQRGELQCQPCPGPRRPALAGTAPIPPRVQPRPPPRQHQKPDTVQKIWRRSIKWFVRSSDSRVAASMPSGKTPALKSGRRRGNEVINEGQTERMERRRGSRDSASATDLGMRMVTRGRKKLMEALVREAVHHEEPSTSTVVVDVVKPTKKTTGRTARRTRRAPSGDEERHESGQSGATCGQADSYSGNAVTDRAEAKSRRSPNIAGQPNVKASTPSPRTRKPTTSSSPRTPKLSKRGARSKIPSTPDTPSTSGGSGKQRVLVSPLLRTEKLPDLEVL</sequence>
<feature type="region of interest" description="Disordered" evidence="4">
    <location>
        <begin position="1712"/>
        <end position="1760"/>
    </location>
</feature>
<dbReference type="PANTHER" id="PTHR19446">
    <property type="entry name" value="REVERSE TRANSCRIPTASES"/>
    <property type="match status" value="1"/>
</dbReference>
<protein>
    <submittedName>
        <fullName evidence="7">Retrovirus-related Pol polyprotein from type-2 retrotransposable element R2DM</fullName>
    </submittedName>
</protein>
<feature type="region of interest" description="Disordered" evidence="4">
    <location>
        <begin position="387"/>
        <end position="408"/>
    </location>
</feature>
<dbReference type="OrthoDB" id="8195432at2759"/>
<dbReference type="PROSITE" id="PS50600">
    <property type="entry name" value="ULP_PROTEASE"/>
    <property type="match status" value="1"/>
</dbReference>
<evidence type="ECO:0000259" key="6">
    <source>
        <dbReference type="PROSITE" id="PS50878"/>
    </source>
</evidence>
<feature type="compositionally biased region" description="Acidic residues" evidence="4">
    <location>
        <begin position="393"/>
        <end position="407"/>
    </location>
</feature>
<feature type="compositionally biased region" description="Low complexity" evidence="4">
    <location>
        <begin position="1862"/>
        <end position="1880"/>
    </location>
</feature>
<dbReference type="InterPro" id="IPR038765">
    <property type="entry name" value="Papain-like_cys_pep_sf"/>
</dbReference>
<feature type="compositionally biased region" description="Low complexity" evidence="4">
    <location>
        <begin position="1785"/>
        <end position="1794"/>
    </location>
</feature>
<accession>A0A0V1KQ12</accession>
<feature type="region of interest" description="Disordered" evidence="4">
    <location>
        <begin position="1778"/>
        <end position="1926"/>
    </location>
</feature>
<feature type="compositionally biased region" description="Polar residues" evidence="4">
    <location>
        <begin position="107"/>
        <end position="123"/>
    </location>
</feature>
<feature type="compositionally biased region" description="Pro residues" evidence="4">
    <location>
        <begin position="1673"/>
        <end position="1685"/>
    </location>
</feature>
<feature type="compositionally biased region" description="Basic residues" evidence="4">
    <location>
        <begin position="81"/>
        <end position="95"/>
    </location>
</feature>
<dbReference type="CDD" id="cd01650">
    <property type="entry name" value="RT_nLTR_like"/>
    <property type="match status" value="1"/>
</dbReference>
<keyword evidence="8" id="KW-1185">Reference proteome</keyword>
<keyword evidence="3" id="KW-0378">Hydrolase</keyword>
<dbReference type="Pfam" id="PF02902">
    <property type="entry name" value="Peptidase_C48"/>
    <property type="match status" value="1"/>
</dbReference>
<evidence type="ECO:0000256" key="3">
    <source>
        <dbReference type="ARBA" id="ARBA00022801"/>
    </source>
</evidence>
<feature type="compositionally biased region" description="Low complexity" evidence="4">
    <location>
        <begin position="177"/>
        <end position="186"/>
    </location>
</feature>
<feature type="compositionally biased region" description="Basic residues" evidence="4">
    <location>
        <begin position="1796"/>
        <end position="1810"/>
    </location>
</feature>
<organism evidence="7 8">
    <name type="scientific">Trichinella nativa</name>
    <dbReference type="NCBI Taxonomy" id="6335"/>
    <lineage>
        <taxon>Eukaryota</taxon>
        <taxon>Metazoa</taxon>
        <taxon>Ecdysozoa</taxon>
        <taxon>Nematoda</taxon>
        <taxon>Enoplea</taxon>
        <taxon>Dorylaimia</taxon>
        <taxon>Trichinellida</taxon>
        <taxon>Trichinellidae</taxon>
        <taxon>Trichinella</taxon>
    </lineage>
</organism>
<evidence type="ECO:0000313" key="7">
    <source>
        <dbReference type="EMBL" id="KRZ49481.1"/>
    </source>
</evidence>
<dbReference type="GO" id="GO:0006508">
    <property type="term" value="P:proteolysis"/>
    <property type="evidence" value="ECO:0007669"/>
    <property type="project" value="UniProtKB-KW"/>
</dbReference>
<dbReference type="InterPro" id="IPR000477">
    <property type="entry name" value="RT_dom"/>
</dbReference>
<name>A0A0V1KQ12_9BILA</name>
<dbReference type="GO" id="GO:0008234">
    <property type="term" value="F:cysteine-type peptidase activity"/>
    <property type="evidence" value="ECO:0007669"/>
    <property type="project" value="InterPro"/>
</dbReference>
<proteinExistence type="inferred from homology"/>
<dbReference type="InterPro" id="IPR003653">
    <property type="entry name" value="Peptidase_C48_C"/>
</dbReference>
<evidence type="ECO:0000313" key="8">
    <source>
        <dbReference type="Proteomes" id="UP000054721"/>
    </source>
</evidence>
<dbReference type="Pfam" id="PF00078">
    <property type="entry name" value="RVT_1"/>
    <property type="match status" value="1"/>
</dbReference>
<feature type="compositionally biased region" description="Polar residues" evidence="4">
    <location>
        <begin position="691"/>
        <end position="700"/>
    </location>
</feature>
<dbReference type="Gene3D" id="3.40.395.10">
    <property type="entry name" value="Adenoviral Proteinase, Chain A"/>
    <property type="match status" value="1"/>
</dbReference>